<protein>
    <submittedName>
        <fullName evidence="2">Uncharacterized protein</fullName>
    </submittedName>
</protein>
<reference evidence="2" key="1">
    <citation type="submission" date="2019-02" db="EMBL/GenBank/DDBJ databases">
        <title>Draft genome of the type strain Pelomonas aquatica CCUG 52575T.</title>
        <authorList>
            <person name="Gomila M."/>
            <person name="Lalucat J."/>
        </authorList>
    </citation>
    <scope>NUCLEOTIDE SEQUENCE</scope>
    <source>
        <strain evidence="2">CCUG 52575</strain>
    </source>
</reference>
<accession>A0A9X4LKE3</accession>
<dbReference type="GO" id="GO:0015074">
    <property type="term" value="P:DNA integration"/>
    <property type="evidence" value="ECO:0007669"/>
    <property type="project" value="InterPro"/>
</dbReference>
<keyword evidence="1" id="KW-0233">DNA recombination</keyword>
<proteinExistence type="predicted"/>
<dbReference type="GO" id="GO:0003677">
    <property type="term" value="F:DNA binding"/>
    <property type="evidence" value="ECO:0007669"/>
    <property type="project" value="InterPro"/>
</dbReference>
<dbReference type="EMBL" id="SGUG01000005">
    <property type="protein sequence ID" value="MDG0861728.1"/>
    <property type="molecule type" value="Genomic_DNA"/>
</dbReference>
<dbReference type="Gene3D" id="1.10.443.10">
    <property type="entry name" value="Intergrase catalytic core"/>
    <property type="match status" value="1"/>
</dbReference>
<organism evidence="2 3">
    <name type="scientific">Pelomonas aquatica</name>
    <dbReference type="NCBI Taxonomy" id="431058"/>
    <lineage>
        <taxon>Bacteria</taxon>
        <taxon>Pseudomonadati</taxon>
        <taxon>Pseudomonadota</taxon>
        <taxon>Betaproteobacteria</taxon>
        <taxon>Burkholderiales</taxon>
        <taxon>Sphaerotilaceae</taxon>
        <taxon>Roseateles</taxon>
    </lineage>
</organism>
<sequence>MQQMAWSDLERYLKVYRPRMLRCDSDYVFLAGSHGSTVRDPALPWTDLSRRVEHLTAKYLWRCAGIGTHAFRHLVATAIIKASDLSDFKTAALVLNDRMSTVEKNYAHLRSSEGANRMTELLGATLRRM</sequence>
<keyword evidence="3" id="KW-1185">Reference proteome</keyword>
<dbReference type="SUPFAM" id="SSF56349">
    <property type="entry name" value="DNA breaking-rejoining enzymes"/>
    <property type="match status" value="1"/>
</dbReference>
<dbReference type="InterPro" id="IPR013762">
    <property type="entry name" value="Integrase-like_cat_sf"/>
</dbReference>
<gene>
    <name evidence="2" type="ORF">EXJ73_04475</name>
</gene>
<dbReference type="AlphaFoldDB" id="A0A9X4LKE3"/>
<dbReference type="Proteomes" id="UP001152766">
    <property type="component" value="Unassembled WGS sequence"/>
</dbReference>
<evidence type="ECO:0000313" key="2">
    <source>
        <dbReference type="EMBL" id="MDG0861728.1"/>
    </source>
</evidence>
<name>A0A9X4LKE3_9BURK</name>
<evidence type="ECO:0000256" key="1">
    <source>
        <dbReference type="ARBA" id="ARBA00023172"/>
    </source>
</evidence>
<comment type="caution">
    <text evidence="2">The sequence shown here is derived from an EMBL/GenBank/DDBJ whole genome shotgun (WGS) entry which is preliminary data.</text>
</comment>
<dbReference type="InterPro" id="IPR011010">
    <property type="entry name" value="DNA_brk_join_enz"/>
</dbReference>
<evidence type="ECO:0000313" key="3">
    <source>
        <dbReference type="Proteomes" id="UP001152766"/>
    </source>
</evidence>
<dbReference type="GO" id="GO:0006310">
    <property type="term" value="P:DNA recombination"/>
    <property type="evidence" value="ECO:0007669"/>
    <property type="project" value="UniProtKB-KW"/>
</dbReference>